<comment type="similarity">
    <text evidence="1">Belongs to the ROK (NagC/XylR) family.</text>
</comment>
<protein>
    <recommendedName>
        <fullName evidence="4">ROK family protein</fullName>
    </recommendedName>
</protein>
<gene>
    <name evidence="2" type="ORF">CDQ84_17975</name>
</gene>
<evidence type="ECO:0000256" key="1">
    <source>
        <dbReference type="ARBA" id="ARBA00006479"/>
    </source>
</evidence>
<proteinExistence type="inferred from homology"/>
<dbReference type="EMBL" id="NIOJ01000082">
    <property type="protein sequence ID" value="PNT94961.1"/>
    <property type="molecule type" value="Genomic_DNA"/>
</dbReference>
<dbReference type="Gene3D" id="3.30.420.40">
    <property type="match status" value="2"/>
</dbReference>
<comment type="caution">
    <text evidence="2">The sequence shown here is derived from an EMBL/GenBank/DDBJ whole genome shotgun (WGS) entry which is preliminary data.</text>
</comment>
<dbReference type="KEGG" id="cthd:CDO33_12320"/>
<dbReference type="Pfam" id="PF00480">
    <property type="entry name" value="ROK"/>
    <property type="match status" value="2"/>
</dbReference>
<sequence>MEKLVFDIGGTNTKYALMTTDGEILTKQSVPTNYESAEAFFNNIAAIASKYKGSVDEIAISTNGRMYPDGNTYRAYTMKFLKDMNLKQEVETRTGLPVVVLNDGFSAALGEWWKGSGKGYDNLLVIVLGSGMGGGLILNGELYQGKRKNAAMIFGMLSSCDNGRYELSGMVTSFSLLLYRFSAMRQIPIHEMTGHRFFEFVAQGDPAAVGMLDSYCEGIAGIIYNASLLLDLDCTIVTGGLSGQPALMESIRRKLREIPERFYQGQASSFLDMVAVDPSDFQINIKPGSLALDANVYGALYYLLNSK</sequence>
<dbReference type="Proteomes" id="UP000236151">
    <property type="component" value="Unassembled WGS sequence"/>
</dbReference>
<dbReference type="RefSeq" id="WP_103083118.1">
    <property type="nucleotide sequence ID" value="NZ_CP021850.1"/>
</dbReference>
<reference evidence="2 3" key="1">
    <citation type="submission" date="2017-06" db="EMBL/GenBank/DDBJ databases">
        <title>Investigating the central metabolism of Clostridium thermosuccinogenes.</title>
        <authorList>
            <person name="Koendjbiharie J.G."/>
            <person name="van Kranenburg R."/>
        </authorList>
    </citation>
    <scope>NUCLEOTIDE SEQUENCE [LARGE SCALE GENOMIC DNA]</scope>
    <source>
        <strain evidence="2 3">DSM 5806</strain>
    </source>
</reference>
<dbReference type="PANTHER" id="PTHR18964:SF170">
    <property type="entry name" value="SUGAR KINASE"/>
    <property type="match status" value="1"/>
</dbReference>
<dbReference type="SUPFAM" id="SSF53067">
    <property type="entry name" value="Actin-like ATPase domain"/>
    <property type="match status" value="1"/>
</dbReference>
<dbReference type="OrthoDB" id="9795247at2"/>
<organism evidence="2 3">
    <name type="scientific">Clostridium thermosuccinogenes</name>
    <dbReference type="NCBI Taxonomy" id="84032"/>
    <lineage>
        <taxon>Bacteria</taxon>
        <taxon>Bacillati</taxon>
        <taxon>Bacillota</taxon>
        <taxon>Clostridia</taxon>
        <taxon>Eubacteriales</taxon>
        <taxon>Clostridiaceae</taxon>
        <taxon>Clostridium</taxon>
    </lineage>
</organism>
<accession>A0A2K2F6W4</accession>
<evidence type="ECO:0000313" key="3">
    <source>
        <dbReference type="Proteomes" id="UP000236151"/>
    </source>
</evidence>
<dbReference type="CDD" id="cd24152">
    <property type="entry name" value="ASKHA_NBD_ROK-like"/>
    <property type="match status" value="1"/>
</dbReference>
<keyword evidence="3" id="KW-1185">Reference proteome</keyword>
<dbReference type="PANTHER" id="PTHR18964">
    <property type="entry name" value="ROK (REPRESSOR, ORF, KINASE) FAMILY"/>
    <property type="match status" value="1"/>
</dbReference>
<dbReference type="InterPro" id="IPR000600">
    <property type="entry name" value="ROK"/>
</dbReference>
<dbReference type="InterPro" id="IPR043129">
    <property type="entry name" value="ATPase_NBD"/>
</dbReference>
<name>A0A2K2F6W4_9CLOT</name>
<evidence type="ECO:0000313" key="2">
    <source>
        <dbReference type="EMBL" id="PNT94961.1"/>
    </source>
</evidence>
<dbReference type="AlphaFoldDB" id="A0A2K2F6W4"/>
<evidence type="ECO:0008006" key="4">
    <source>
        <dbReference type="Google" id="ProtNLM"/>
    </source>
</evidence>